<comment type="caution">
    <text evidence="2">The sequence shown here is derived from an EMBL/GenBank/DDBJ whole genome shotgun (WGS) entry which is preliminary data.</text>
</comment>
<dbReference type="RefSeq" id="WP_238300958.1">
    <property type="nucleotide sequence ID" value="NZ_BPQM01000009.1"/>
</dbReference>
<dbReference type="Gene3D" id="1.10.287.1490">
    <property type="match status" value="1"/>
</dbReference>
<protein>
    <submittedName>
        <fullName evidence="2">Chromosome partition protein Smc</fullName>
    </submittedName>
</protein>
<organism evidence="2 3">
    <name type="scientific">Methylobacterium gregans</name>
    <dbReference type="NCBI Taxonomy" id="374424"/>
    <lineage>
        <taxon>Bacteria</taxon>
        <taxon>Pseudomonadati</taxon>
        <taxon>Pseudomonadota</taxon>
        <taxon>Alphaproteobacteria</taxon>
        <taxon>Hyphomicrobiales</taxon>
        <taxon>Methylobacteriaceae</taxon>
        <taxon>Methylobacterium</taxon>
    </lineage>
</organism>
<evidence type="ECO:0000313" key="2">
    <source>
        <dbReference type="EMBL" id="GJD77255.1"/>
    </source>
</evidence>
<gene>
    <name evidence="2" type="primary">smc_1</name>
    <name evidence="2" type="ORF">NBEOAGPD_0458</name>
</gene>
<dbReference type="AlphaFoldDB" id="A0AA37HKR5"/>
<reference evidence="2" key="1">
    <citation type="journal article" date="2016" name="Front. Microbiol.">
        <title>Genome Sequence of the Piezophilic, Mesophilic Sulfate-Reducing Bacterium Desulfovibrio indicus J2T.</title>
        <authorList>
            <person name="Cao J."/>
            <person name="Maignien L."/>
            <person name="Shao Z."/>
            <person name="Alain K."/>
            <person name="Jebbar M."/>
        </authorList>
    </citation>
    <scope>NUCLEOTIDE SEQUENCE</scope>
    <source>
        <strain evidence="2">NBRC 103626</strain>
    </source>
</reference>
<dbReference type="EMBL" id="BPQM01000009">
    <property type="protein sequence ID" value="GJD77255.1"/>
    <property type="molecule type" value="Genomic_DNA"/>
</dbReference>
<proteinExistence type="predicted"/>
<sequence>MLRLRRSSPRSRASLLWVLITCALLALVAVLLLRLGNERQRHAEEIRTLKTDRAALRQEIAERQAASGSLADLKAEIGRAEARERTVGQAARETEAQVAGLEARRKAAEEAIAAAASLQTDLSAARAKVDGALRESDDLQQQLTASRADRDRLSAAIALLEQKRAELEAEVSALDAKRAGGMEELAKLDGLLERTRREVSEAQARAANGHREALGQAEPAKTTPPDASGEDPGAPGTR</sequence>
<accession>A0AA37HKR5</accession>
<reference evidence="2" key="2">
    <citation type="submission" date="2021-08" db="EMBL/GenBank/DDBJ databases">
        <authorList>
            <person name="Tani A."/>
            <person name="Ola A."/>
            <person name="Ogura Y."/>
            <person name="Katsura K."/>
            <person name="Hayashi T."/>
        </authorList>
    </citation>
    <scope>NUCLEOTIDE SEQUENCE</scope>
    <source>
        <strain evidence="2">NBRC 103626</strain>
    </source>
</reference>
<feature type="region of interest" description="Disordered" evidence="1">
    <location>
        <begin position="198"/>
        <end position="238"/>
    </location>
</feature>
<dbReference type="Proteomes" id="UP001055108">
    <property type="component" value="Unassembled WGS sequence"/>
</dbReference>
<name>A0AA37HKR5_9HYPH</name>
<evidence type="ECO:0000256" key="1">
    <source>
        <dbReference type="SAM" id="MobiDB-lite"/>
    </source>
</evidence>
<evidence type="ECO:0000313" key="3">
    <source>
        <dbReference type="Proteomes" id="UP001055108"/>
    </source>
</evidence>
<keyword evidence="3" id="KW-1185">Reference proteome</keyword>